<accession>A0ABU6UM72</accession>
<gene>
    <name evidence="1" type="ORF">PIB30_070401</name>
</gene>
<organism evidence="1 2">
    <name type="scientific">Stylosanthes scabra</name>
    <dbReference type="NCBI Taxonomy" id="79078"/>
    <lineage>
        <taxon>Eukaryota</taxon>
        <taxon>Viridiplantae</taxon>
        <taxon>Streptophyta</taxon>
        <taxon>Embryophyta</taxon>
        <taxon>Tracheophyta</taxon>
        <taxon>Spermatophyta</taxon>
        <taxon>Magnoliopsida</taxon>
        <taxon>eudicotyledons</taxon>
        <taxon>Gunneridae</taxon>
        <taxon>Pentapetalae</taxon>
        <taxon>rosids</taxon>
        <taxon>fabids</taxon>
        <taxon>Fabales</taxon>
        <taxon>Fabaceae</taxon>
        <taxon>Papilionoideae</taxon>
        <taxon>50 kb inversion clade</taxon>
        <taxon>dalbergioids sensu lato</taxon>
        <taxon>Dalbergieae</taxon>
        <taxon>Pterocarpus clade</taxon>
        <taxon>Stylosanthes</taxon>
    </lineage>
</organism>
<comment type="caution">
    <text evidence="1">The sequence shown here is derived from an EMBL/GenBank/DDBJ whole genome shotgun (WGS) entry which is preliminary data.</text>
</comment>
<evidence type="ECO:0000313" key="1">
    <source>
        <dbReference type="EMBL" id="MED6162435.1"/>
    </source>
</evidence>
<reference evidence="1 2" key="1">
    <citation type="journal article" date="2023" name="Plants (Basel)">
        <title>Bridging the Gap: Combining Genomics and Transcriptomics Approaches to Understand Stylosanthes scabra, an Orphan Legume from the Brazilian Caatinga.</title>
        <authorList>
            <person name="Ferreira-Neto J.R.C."/>
            <person name="da Silva M.D."/>
            <person name="Binneck E."/>
            <person name="de Melo N.F."/>
            <person name="da Silva R.H."/>
            <person name="de Melo A.L.T.M."/>
            <person name="Pandolfi V."/>
            <person name="Bustamante F.O."/>
            <person name="Brasileiro-Vidal A.C."/>
            <person name="Benko-Iseppon A.M."/>
        </authorList>
    </citation>
    <scope>NUCLEOTIDE SEQUENCE [LARGE SCALE GENOMIC DNA]</scope>
    <source>
        <tissue evidence="1">Leaves</tissue>
    </source>
</reference>
<keyword evidence="2" id="KW-1185">Reference proteome</keyword>
<dbReference type="EMBL" id="JASCZI010121621">
    <property type="protein sequence ID" value="MED6162435.1"/>
    <property type="molecule type" value="Genomic_DNA"/>
</dbReference>
<sequence length="124" mass="14581">RESSFLNYLNFPNQNLMAAEAPTPLKNKNKEKVIDEDMLVMVTDSDMEAAAHLVQLSDEDSSCNNKTRRRRRRTSHVTWAKIREIFGEDEVFHHHHLLPQPKKQKRRYRSLVNIYMATTPIFDA</sequence>
<proteinExistence type="predicted"/>
<evidence type="ECO:0000313" key="2">
    <source>
        <dbReference type="Proteomes" id="UP001341840"/>
    </source>
</evidence>
<name>A0ABU6UM72_9FABA</name>
<protein>
    <submittedName>
        <fullName evidence="1">Uncharacterized protein</fullName>
    </submittedName>
</protein>
<dbReference type="Proteomes" id="UP001341840">
    <property type="component" value="Unassembled WGS sequence"/>
</dbReference>
<feature type="non-terminal residue" evidence="1">
    <location>
        <position position="1"/>
    </location>
</feature>